<dbReference type="Proteomes" id="UP000335415">
    <property type="component" value="Unassembled WGS sequence"/>
</dbReference>
<organism evidence="1 2">
    <name type="scientific">Affinibrenneria salicis</name>
    <dbReference type="NCBI Taxonomy" id="2590031"/>
    <lineage>
        <taxon>Bacteria</taxon>
        <taxon>Pseudomonadati</taxon>
        <taxon>Pseudomonadota</taxon>
        <taxon>Gammaproteobacteria</taxon>
        <taxon>Enterobacterales</taxon>
        <taxon>Pectobacteriaceae</taxon>
        <taxon>Affinibrenneria</taxon>
    </lineage>
</organism>
<reference evidence="1 2" key="1">
    <citation type="submission" date="2019-09" db="EMBL/GenBank/DDBJ databases">
        <authorList>
            <person name="Li Y."/>
        </authorList>
    </citation>
    <scope>NUCLEOTIDE SEQUENCE [LARGE SCALE GENOMIC DNA]</scope>
    <source>
        <strain evidence="1 2">L3-3HA</strain>
    </source>
</reference>
<dbReference type="AlphaFoldDB" id="A0A5J5G3Q3"/>
<keyword evidence="2" id="KW-1185">Reference proteome</keyword>
<evidence type="ECO:0000313" key="2">
    <source>
        <dbReference type="Proteomes" id="UP000335415"/>
    </source>
</evidence>
<accession>A0A5J5G3Q3</accession>
<proteinExistence type="predicted"/>
<sequence>MKKNENVLRSQAPRGIMLEKPVAMCLITAEIAELDALALVQNRLMFDMARIILHIYYTFYYFHL</sequence>
<comment type="caution">
    <text evidence="1">The sequence shown here is derived from an EMBL/GenBank/DDBJ whole genome shotgun (WGS) entry which is preliminary data.</text>
</comment>
<evidence type="ECO:0000313" key="1">
    <source>
        <dbReference type="EMBL" id="KAA9001640.1"/>
    </source>
</evidence>
<gene>
    <name evidence="1" type="ORF">FJU30_04935</name>
</gene>
<protein>
    <submittedName>
        <fullName evidence="1">Uncharacterized protein</fullName>
    </submittedName>
</protein>
<name>A0A5J5G3Q3_9GAMM</name>
<dbReference type="EMBL" id="VYKJ01000002">
    <property type="protein sequence ID" value="KAA9001640.1"/>
    <property type="molecule type" value="Genomic_DNA"/>
</dbReference>